<dbReference type="InterPro" id="IPR007592">
    <property type="entry name" value="GEBP"/>
</dbReference>
<feature type="compositionally biased region" description="Basic and acidic residues" evidence="1">
    <location>
        <begin position="27"/>
        <end position="39"/>
    </location>
</feature>
<evidence type="ECO:0000313" key="3">
    <source>
        <dbReference type="Proteomes" id="UP000826656"/>
    </source>
</evidence>
<feature type="compositionally biased region" description="Acidic residues" evidence="1">
    <location>
        <begin position="96"/>
        <end position="121"/>
    </location>
</feature>
<gene>
    <name evidence="2" type="ORF">KY290_025189</name>
</gene>
<proteinExistence type="predicted"/>
<sequence>MLAAGESVPAIGRSDEEEDGNANKIGRIPEEEAGEKELDGLNGNQDSEVTEEKKTEGLDPNRGWKRKRQDDENGNEGSGNNQNSEGNGSGNQESGGGEDGENDENQEDDNNEEEEEEEEEEERIRRAAEKGKQPMSSKCEPMESEFLKMEHGESSNPPEDELPTDIEDHRDLAILRSMWNFKNMNGNLPDTPSDKLLKHMLFSNPNFKLPKEYLKMKIIEFHSNFEDVIQMDGPNPEMTRTIAREIFHLCKLLWGNQQQQQQCLHRVQQQRLQWVQRGNQQQQQYRLQWVQRDNQQQRRIRGNPQQIGHFFLVYYQQGDDLRIAVIILR</sequence>
<feature type="compositionally biased region" description="Basic and acidic residues" evidence="1">
    <location>
        <begin position="50"/>
        <end position="59"/>
    </location>
</feature>
<comment type="caution">
    <text evidence="2">The sequence shown here is derived from an EMBL/GenBank/DDBJ whole genome shotgun (WGS) entry which is preliminary data.</text>
</comment>
<dbReference type="PANTHER" id="PTHR31662:SF65">
    <property type="match status" value="1"/>
</dbReference>
<accession>A0ABQ7USU0</accession>
<name>A0ABQ7USU0_SOLTU</name>
<organism evidence="2 3">
    <name type="scientific">Solanum tuberosum</name>
    <name type="common">Potato</name>
    <dbReference type="NCBI Taxonomy" id="4113"/>
    <lineage>
        <taxon>Eukaryota</taxon>
        <taxon>Viridiplantae</taxon>
        <taxon>Streptophyta</taxon>
        <taxon>Embryophyta</taxon>
        <taxon>Tracheophyta</taxon>
        <taxon>Spermatophyta</taxon>
        <taxon>Magnoliopsida</taxon>
        <taxon>eudicotyledons</taxon>
        <taxon>Gunneridae</taxon>
        <taxon>Pentapetalae</taxon>
        <taxon>asterids</taxon>
        <taxon>lamiids</taxon>
        <taxon>Solanales</taxon>
        <taxon>Solanaceae</taxon>
        <taxon>Solanoideae</taxon>
        <taxon>Solaneae</taxon>
        <taxon>Solanum</taxon>
    </lineage>
</organism>
<protein>
    <submittedName>
        <fullName evidence="2">Uncharacterized protein</fullName>
    </submittedName>
</protein>
<dbReference type="Proteomes" id="UP000826656">
    <property type="component" value="Unassembled WGS sequence"/>
</dbReference>
<feature type="region of interest" description="Disordered" evidence="1">
    <location>
        <begin position="1"/>
        <end position="139"/>
    </location>
</feature>
<dbReference type="PANTHER" id="PTHR31662">
    <property type="entry name" value="BNAANNG10740D PROTEIN-RELATED"/>
    <property type="match status" value="1"/>
</dbReference>
<evidence type="ECO:0000313" key="2">
    <source>
        <dbReference type="EMBL" id="KAH0754919.1"/>
    </source>
</evidence>
<evidence type="ECO:0000256" key="1">
    <source>
        <dbReference type="SAM" id="MobiDB-lite"/>
    </source>
</evidence>
<keyword evidence="3" id="KW-1185">Reference proteome</keyword>
<feature type="compositionally biased region" description="Basic and acidic residues" evidence="1">
    <location>
        <begin position="122"/>
        <end position="132"/>
    </location>
</feature>
<reference evidence="2 3" key="1">
    <citation type="journal article" date="2021" name="bioRxiv">
        <title>Chromosome-scale and haplotype-resolved genome assembly of a tetraploid potato cultivar.</title>
        <authorList>
            <person name="Sun H."/>
            <person name="Jiao W.-B."/>
            <person name="Krause K."/>
            <person name="Campoy J.A."/>
            <person name="Goel M."/>
            <person name="Folz-Donahue K."/>
            <person name="Kukat C."/>
            <person name="Huettel B."/>
            <person name="Schneeberger K."/>
        </authorList>
    </citation>
    <scope>NUCLEOTIDE SEQUENCE [LARGE SCALE GENOMIC DNA]</scope>
    <source>
        <strain evidence="2">SolTubOtavaFocal</strain>
        <tissue evidence="2">Leaves</tissue>
    </source>
</reference>
<dbReference type="EMBL" id="JAIVGD010000018">
    <property type="protein sequence ID" value="KAH0754919.1"/>
    <property type="molecule type" value="Genomic_DNA"/>
</dbReference>